<dbReference type="RefSeq" id="WP_147156456.1">
    <property type="nucleotide sequence ID" value="NZ_BKAJ01000202.1"/>
</dbReference>
<accession>A0A512NQD5</accession>
<proteinExistence type="inferred from homology"/>
<name>A0A512NQD5_9HYPH</name>
<comment type="caution">
    <text evidence="2">The sequence shown here is derived from an EMBL/GenBank/DDBJ whole genome shotgun (WGS) entry which is preliminary data.</text>
</comment>
<evidence type="ECO:0000313" key="2">
    <source>
        <dbReference type="EMBL" id="GEP61132.1"/>
    </source>
</evidence>
<dbReference type="PANTHER" id="PTHR11803:SF58">
    <property type="entry name" value="PROTEIN HMF1-RELATED"/>
    <property type="match status" value="1"/>
</dbReference>
<dbReference type="GO" id="GO:0019239">
    <property type="term" value="F:deaminase activity"/>
    <property type="evidence" value="ECO:0007669"/>
    <property type="project" value="TreeGrafter"/>
</dbReference>
<dbReference type="Gene3D" id="3.30.1330.40">
    <property type="entry name" value="RutC-like"/>
    <property type="match status" value="1"/>
</dbReference>
<dbReference type="EMBL" id="BKAJ01000202">
    <property type="protein sequence ID" value="GEP61132.1"/>
    <property type="molecule type" value="Genomic_DNA"/>
</dbReference>
<reference evidence="2 3" key="1">
    <citation type="submission" date="2019-07" db="EMBL/GenBank/DDBJ databases">
        <title>Whole genome shotgun sequence of Reyranella soli NBRC 108950.</title>
        <authorList>
            <person name="Hosoyama A."/>
            <person name="Uohara A."/>
            <person name="Ohji S."/>
            <person name="Ichikawa N."/>
        </authorList>
    </citation>
    <scope>NUCLEOTIDE SEQUENCE [LARGE SCALE GENOMIC DNA]</scope>
    <source>
        <strain evidence="2 3">NBRC 108950</strain>
    </source>
</reference>
<evidence type="ECO:0000313" key="3">
    <source>
        <dbReference type="Proteomes" id="UP000321058"/>
    </source>
</evidence>
<gene>
    <name evidence="2" type="ORF">RSO01_82980</name>
</gene>
<organism evidence="2 3">
    <name type="scientific">Reyranella soli</name>
    <dbReference type="NCBI Taxonomy" id="1230389"/>
    <lineage>
        <taxon>Bacteria</taxon>
        <taxon>Pseudomonadati</taxon>
        <taxon>Pseudomonadota</taxon>
        <taxon>Alphaproteobacteria</taxon>
        <taxon>Hyphomicrobiales</taxon>
        <taxon>Reyranellaceae</taxon>
        <taxon>Reyranella</taxon>
    </lineage>
</organism>
<comment type="similarity">
    <text evidence="1">Belongs to the RutC family.</text>
</comment>
<dbReference type="PANTHER" id="PTHR11803">
    <property type="entry name" value="2-IMINOBUTANOATE/2-IMINOPROPANOATE DEAMINASE RIDA"/>
    <property type="match status" value="1"/>
</dbReference>
<protein>
    <recommendedName>
        <fullName evidence="4">Enamine deaminase RidA</fullName>
    </recommendedName>
</protein>
<evidence type="ECO:0008006" key="4">
    <source>
        <dbReference type="Google" id="ProtNLM"/>
    </source>
</evidence>
<dbReference type="InterPro" id="IPR006175">
    <property type="entry name" value="YjgF/YER057c/UK114"/>
</dbReference>
<dbReference type="SUPFAM" id="SSF55298">
    <property type="entry name" value="YjgF-like"/>
    <property type="match status" value="1"/>
</dbReference>
<evidence type="ECO:0000256" key="1">
    <source>
        <dbReference type="ARBA" id="ARBA00010552"/>
    </source>
</evidence>
<dbReference type="OrthoDB" id="9803101at2"/>
<dbReference type="Proteomes" id="UP000321058">
    <property type="component" value="Unassembled WGS sequence"/>
</dbReference>
<dbReference type="InterPro" id="IPR035959">
    <property type="entry name" value="RutC-like_sf"/>
</dbReference>
<dbReference type="GO" id="GO:0005829">
    <property type="term" value="C:cytosol"/>
    <property type="evidence" value="ECO:0007669"/>
    <property type="project" value="TreeGrafter"/>
</dbReference>
<dbReference type="Pfam" id="PF01042">
    <property type="entry name" value="Ribonuc_L-PSP"/>
    <property type="match status" value="1"/>
</dbReference>
<keyword evidence="3" id="KW-1185">Reference proteome</keyword>
<dbReference type="CDD" id="cd00448">
    <property type="entry name" value="YjgF_YER057c_UK114_family"/>
    <property type="match status" value="1"/>
</dbReference>
<sequence length="128" mass="13807">MKQVIQASGVLAYEPFGFTNCVRFKDVLYLSGISALDPDGKVVGNDIETQTQETYRNIQKVLRAAGSDLDQILQMTSFIVDLSTNGSGYVATRKKILTRTSYTSATIGVAALMIPGLLLEVQCIAATP</sequence>
<dbReference type="AlphaFoldDB" id="A0A512NQD5"/>